<dbReference type="Proteomes" id="UP001196980">
    <property type="component" value="Unassembled WGS sequence"/>
</dbReference>
<evidence type="ECO:0000313" key="2">
    <source>
        <dbReference type="Proteomes" id="UP001196980"/>
    </source>
</evidence>
<accession>A0ABS6RUB5</accession>
<protein>
    <recommendedName>
        <fullName evidence="3">Major tropism determinant N-terminal domain-containing protein</fullName>
    </recommendedName>
</protein>
<comment type="caution">
    <text evidence="1">The sequence shown here is derived from an EMBL/GenBank/DDBJ whole genome shotgun (WGS) entry which is preliminary data.</text>
</comment>
<organism evidence="1 2">
    <name type="scientific">Candidatus Magnetobacterium casense</name>
    <dbReference type="NCBI Taxonomy" id="1455061"/>
    <lineage>
        <taxon>Bacteria</taxon>
        <taxon>Pseudomonadati</taxon>
        <taxon>Nitrospirota</taxon>
        <taxon>Thermodesulfovibrionia</taxon>
        <taxon>Thermodesulfovibrionales</taxon>
        <taxon>Candidatus Magnetobacteriaceae</taxon>
        <taxon>Candidatus Magnetobacterium</taxon>
    </lineage>
</organism>
<dbReference type="EMBL" id="JABXWD010000010">
    <property type="protein sequence ID" value="MBV6340181.1"/>
    <property type="molecule type" value="Genomic_DNA"/>
</dbReference>
<dbReference type="RefSeq" id="WP_218250804.1">
    <property type="nucleotide sequence ID" value="NZ_JABXWD010000010.1"/>
</dbReference>
<evidence type="ECO:0008006" key="3">
    <source>
        <dbReference type="Google" id="ProtNLM"/>
    </source>
</evidence>
<proteinExistence type="predicted"/>
<name>A0ABS6RUB5_9BACT</name>
<reference evidence="1 2" key="1">
    <citation type="journal article" date="2020" name="J Geophys Res Biogeosci">
        <title>Magnetotaxis as an Adaptation to Enable Bacterial Shuttling of Microbial Sulfur and Sulfur Cycling Across Aquatic Oxic#Anoxic Interfaces.</title>
        <authorList>
            <person name="Li J."/>
            <person name="Liu P."/>
            <person name="Wang J."/>
            <person name="Roberts A.P."/>
            <person name="Pan Y."/>
        </authorList>
    </citation>
    <scope>NUCLEOTIDE SEQUENCE [LARGE SCALE GENOMIC DNA]</scope>
    <source>
        <strain evidence="1 2">MYR-1_YQ</strain>
    </source>
</reference>
<keyword evidence="2" id="KW-1185">Reference proteome</keyword>
<evidence type="ECO:0000313" key="1">
    <source>
        <dbReference type="EMBL" id="MBV6340181.1"/>
    </source>
</evidence>
<sequence>MADVNNAQLYTIGRGKLLFRPTGTDGWRDLGNAPDFSVATKTDKIDHFSARQGLSVKDKQVVLKQEAIGKFKLDELSIDNLLLFIMGAEATTTSQTSGTLTASSVIALLNKWVFVGKRELSGVVVKDSTDTTTYTEGTDYEVDYKAGMLYCQETGTIVDLATLHVSATYDALDVDVVSAGTATTITGSFLFLGNPASGVIMDVEGYGSLIPEGELSLISDKWTELGFTFEFLKHPDYAGLFELRSRGVVV</sequence>
<gene>
    <name evidence="1" type="ORF">HWQ67_01155</name>
</gene>